<keyword evidence="3" id="KW-0378">Hydrolase</keyword>
<evidence type="ECO:0000313" key="3">
    <source>
        <dbReference type="EMBL" id="EIC02002.1"/>
    </source>
</evidence>
<dbReference type="GO" id="GO:0006259">
    <property type="term" value="P:DNA metabolic process"/>
    <property type="evidence" value="ECO:0007669"/>
    <property type="project" value="UniProtKB-ARBA"/>
</dbReference>
<dbReference type="SUPFAM" id="SSF53098">
    <property type="entry name" value="Ribonuclease H-like"/>
    <property type="match status" value="1"/>
</dbReference>
<organism evidence="3 4">
    <name type="scientific">Treponema saccharophilum DSM 2985</name>
    <dbReference type="NCBI Taxonomy" id="907348"/>
    <lineage>
        <taxon>Bacteria</taxon>
        <taxon>Pseudomonadati</taxon>
        <taxon>Spirochaetota</taxon>
        <taxon>Spirochaetia</taxon>
        <taxon>Spirochaetales</taxon>
        <taxon>Treponemataceae</taxon>
        <taxon>Treponema</taxon>
    </lineage>
</organism>
<dbReference type="InterPro" id="IPR012337">
    <property type="entry name" value="RNaseH-like_sf"/>
</dbReference>
<dbReference type="Proteomes" id="UP000003571">
    <property type="component" value="Unassembled WGS sequence"/>
</dbReference>
<evidence type="ECO:0000259" key="2">
    <source>
        <dbReference type="SMART" id="SM00479"/>
    </source>
</evidence>
<evidence type="ECO:0000313" key="4">
    <source>
        <dbReference type="Proteomes" id="UP000003571"/>
    </source>
</evidence>
<dbReference type="Gene3D" id="3.30.420.10">
    <property type="entry name" value="Ribonuclease H-like superfamily/Ribonuclease H"/>
    <property type="match status" value="1"/>
</dbReference>
<protein>
    <submittedName>
        <fullName evidence="3">Exonuclease</fullName>
    </submittedName>
</protein>
<dbReference type="GO" id="GO:0004527">
    <property type="term" value="F:exonuclease activity"/>
    <property type="evidence" value="ECO:0007669"/>
    <property type="project" value="UniProtKB-KW"/>
</dbReference>
<gene>
    <name evidence="3" type="ORF">TresaDRAFT_1754</name>
</gene>
<dbReference type="EMBL" id="AGRW01000044">
    <property type="protein sequence ID" value="EIC02002.1"/>
    <property type="molecule type" value="Genomic_DNA"/>
</dbReference>
<keyword evidence="3" id="KW-0269">Exonuclease</keyword>
<dbReference type="eggNOG" id="ENOG5034BU6">
    <property type="taxonomic scope" value="Bacteria"/>
</dbReference>
<reference evidence="3 4" key="1">
    <citation type="submission" date="2011-09" db="EMBL/GenBank/DDBJ databases">
        <title>The draft genome of Treponema saccharophilum DSM 2985.</title>
        <authorList>
            <consortium name="US DOE Joint Genome Institute (JGI-PGF)"/>
            <person name="Lucas S."/>
            <person name="Copeland A."/>
            <person name="Lapidus A."/>
            <person name="Glavina del Rio T."/>
            <person name="Dalin E."/>
            <person name="Tice H."/>
            <person name="Bruce D."/>
            <person name="Goodwin L."/>
            <person name="Pitluck S."/>
            <person name="Peters L."/>
            <person name="Kyrpides N."/>
            <person name="Mavromatis K."/>
            <person name="Ivanova N."/>
            <person name="Markowitz V."/>
            <person name="Cheng J.-F."/>
            <person name="Hugenholtz P."/>
            <person name="Woyke T."/>
            <person name="Wu D."/>
            <person name="Gronow S."/>
            <person name="Wellnitz S."/>
            <person name="Brambilla E."/>
            <person name="Klenk H.-P."/>
            <person name="Eisen J.A."/>
        </authorList>
    </citation>
    <scope>NUCLEOTIDE SEQUENCE [LARGE SCALE GENOMIC DNA]</scope>
    <source>
        <strain evidence="3 4">DSM 2985</strain>
    </source>
</reference>
<feature type="region of interest" description="Disordered" evidence="1">
    <location>
        <begin position="202"/>
        <end position="241"/>
    </location>
</feature>
<accession>H7EKB5</accession>
<keyword evidence="4" id="KW-1185">Reference proteome</keyword>
<dbReference type="OrthoDB" id="356451at2"/>
<feature type="compositionally biased region" description="Basic residues" evidence="1">
    <location>
        <begin position="202"/>
        <end position="220"/>
    </location>
</feature>
<feature type="domain" description="Exonuclease" evidence="2">
    <location>
        <begin position="3"/>
        <end position="177"/>
    </location>
</feature>
<comment type="caution">
    <text evidence="3">The sequence shown here is derived from an EMBL/GenBank/DDBJ whole genome shotgun (WGS) entry which is preliminary data.</text>
</comment>
<dbReference type="RefSeq" id="WP_002703981.1">
    <property type="nucleotide sequence ID" value="NZ_AGRW01000044.1"/>
</dbReference>
<dbReference type="SMART" id="SM00479">
    <property type="entry name" value="EXOIII"/>
    <property type="match status" value="1"/>
</dbReference>
<dbReference type="InterPro" id="IPR013520">
    <property type="entry name" value="Ribonucl_H"/>
</dbReference>
<dbReference type="PATRIC" id="fig|907348.3.peg.1328"/>
<dbReference type="GO" id="GO:0003676">
    <property type="term" value="F:nucleic acid binding"/>
    <property type="evidence" value="ECO:0007669"/>
    <property type="project" value="InterPro"/>
</dbReference>
<keyword evidence="3" id="KW-0540">Nuclease</keyword>
<dbReference type="AlphaFoldDB" id="H7EKB5"/>
<dbReference type="InterPro" id="IPR036397">
    <property type="entry name" value="RNaseH_sf"/>
</dbReference>
<evidence type="ECO:0000256" key="1">
    <source>
        <dbReference type="SAM" id="MobiDB-lite"/>
    </source>
</evidence>
<proteinExistence type="predicted"/>
<name>H7EKB5_9SPIR</name>
<dbReference type="STRING" id="907348.TresaDRAFT_1754"/>
<sequence length="241" mass="27373">MAGYLFFDVECANCFGGVGKMCSFGYVLTDEEFNVVESDDIVMNPECEFDWYLFKNKDDIKLAYPQEHFRSQPNFTAFHERIVDLLSKRGAKVFAFGALNDIGFVVSACERYSLPVPAISALDLERVVKSDDEIFGSLEKRCAILGVDNSDLVAHKSSDDAVMTMRLLRAYCSREGVSASDIFRKNGGSVFTTARFLKKREERKRKKERCKQYQRGRRGAPKTGGALDRRRKDSRTISFDD</sequence>